<protein>
    <recommendedName>
        <fullName evidence="4">Ubiquitin-like protease family profile domain-containing protein</fullName>
    </recommendedName>
</protein>
<feature type="region of interest" description="Disordered" evidence="1">
    <location>
        <begin position="243"/>
        <end position="278"/>
    </location>
</feature>
<feature type="compositionally biased region" description="Basic residues" evidence="1">
    <location>
        <begin position="427"/>
        <end position="442"/>
    </location>
</feature>
<keyword evidence="3" id="KW-1185">Reference proteome</keyword>
<reference evidence="2 3" key="1">
    <citation type="submission" date="2024-05" db="EMBL/GenBank/DDBJ databases">
        <title>A draft genome resource for the thread blight pathogen Marasmius tenuissimus strain MS-2.</title>
        <authorList>
            <person name="Yulfo-Soto G.E."/>
            <person name="Baruah I.K."/>
            <person name="Amoako-Attah I."/>
            <person name="Bukari Y."/>
            <person name="Meinhardt L.W."/>
            <person name="Bailey B.A."/>
            <person name="Cohen S.P."/>
        </authorList>
    </citation>
    <scope>NUCLEOTIDE SEQUENCE [LARGE SCALE GENOMIC DNA]</scope>
    <source>
        <strain evidence="2 3">MS-2</strain>
    </source>
</reference>
<dbReference type="EMBL" id="JBBXMP010000111">
    <property type="protein sequence ID" value="KAL0062210.1"/>
    <property type="molecule type" value="Genomic_DNA"/>
</dbReference>
<organism evidence="2 3">
    <name type="scientific">Marasmius tenuissimus</name>
    <dbReference type="NCBI Taxonomy" id="585030"/>
    <lineage>
        <taxon>Eukaryota</taxon>
        <taxon>Fungi</taxon>
        <taxon>Dikarya</taxon>
        <taxon>Basidiomycota</taxon>
        <taxon>Agaricomycotina</taxon>
        <taxon>Agaricomycetes</taxon>
        <taxon>Agaricomycetidae</taxon>
        <taxon>Agaricales</taxon>
        <taxon>Marasmiineae</taxon>
        <taxon>Marasmiaceae</taxon>
        <taxon>Marasmius</taxon>
    </lineage>
</organism>
<evidence type="ECO:0008006" key="4">
    <source>
        <dbReference type="Google" id="ProtNLM"/>
    </source>
</evidence>
<sequence length="457" mass="50806">MSMFKDPEYCKLTSTACLPKACDRCRKGRLLPSSHCLRQDSGHVPSPIQNITVESEVNEEERREGDQVDSGGEGDSEGESSDDVEIQWVRRGGEGPASRVEGDDSGGDEDDLMLTWAPPPSLEHWALAVVDAKVRHIHIFVSLGPKSFFGEWLPRIQLVVTCSVKLAQDQGYALASKTFLCLLDWTARPLDVVRRQSNDYDYDCGTWVLWAVAAVTRGFDCAYLDEKDIERFRKFRRRSTSHVAIPSTTSEKNKSRPKASKTCSDANKTEDADDSGEEIQEQELHQLIQNYPLGVTLPWNMPDDKKLRKKGVRNLSRTEQATLATACNSQAEHPLKFETFSPAPNIRRIAILTPNSKGNRVSIFAEDVEELVNKKIETNDTAMVVDEQGKLADSEVDELADSQTSNDDPFSIRSAQNDDDDCGSPQKLKRKKAKKPTVKGKGRAIGAAPTRPTIPSQ</sequence>
<dbReference type="SUPFAM" id="SSF54001">
    <property type="entry name" value="Cysteine proteinases"/>
    <property type="match status" value="1"/>
</dbReference>
<dbReference type="Gene3D" id="3.40.395.10">
    <property type="entry name" value="Adenoviral Proteinase, Chain A"/>
    <property type="match status" value="1"/>
</dbReference>
<proteinExistence type="predicted"/>
<feature type="region of interest" description="Disordered" evidence="1">
    <location>
        <begin position="36"/>
        <end position="110"/>
    </location>
</feature>
<evidence type="ECO:0000313" key="2">
    <source>
        <dbReference type="EMBL" id="KAL0062210.1"/>
    </source>
</evidence>
<feature type="compositionally biased region" description="Acidic residues" evidence="1">
    <location>
        <begin position="72"/>
        <end position="85"/>
    </location>
</feature>
<name>A0ABR2ZLU1_9AGAR</name>
<comment type="caution">
    <text evidence="2">The sequence shown here is derived from an EMBL/GenBank/DDBJ whole genome shotgun (WGS) entry which is preliminary data.</text>
</comment>
<evidence type="ECO:0000313" key="3">
    <source>
        <dbReference type="Proteomes" id="UP001437256"/>
    </source>
</evidence>
<dbReference type="Proteomes" id="UP001437256">
    <property type="component" value="Unassembled WGS sequence"/>
</dbReference>
<dbReference type="InterPro" id="IPR038765">
    <property type="entry name" value="Papain-like_cys_pep_sf"/>
</dbReference>
<gene>
    <name evidence="2" type="ORF">AAF712_010892</name>
</gene>
<accession>A0ABR2ZLU1</accession>
<evidence type="ECO:0000256" key="1">
    <source>
        <dbReference type="SAM" id="MobiDB-lite"/>
    </source>
</evidence>
<feature type="region of interest" description="Disordered" evidence="1">
    <location>
        <begin position="394"/>
        <end position="457"/>
    </location>
</feature>